<organism evidence="3 4">
    <name type="scientific">Morus notabilis</name>
    <dbReference type="NCBI Taxonomy" id="981085"/>
    <lineage>
        <taxon>Eukaryota</taxon>
        <taxon>Viridiplantae</taxon>
        <taxon>Streptophyta</taxon>
        <taxon>Embryophyta</taxon>
        <taxon>Tracheophyta</taxon>
        <taxon>Spermatophyta</taxon>
        <taxon>Magnoliopsida</taxon>
        <taxon>eudicotyledons</taxon>
        <taxon>Gunneridae</taxon>
        <taxon>Pentapetalae</taxon>
        <taxon>rosids</taxon>
        <taxon>fabids</taxon>
        <taxon>Rosales</taxon>
        <taxon>Moraceae</taxon>
        <taxon>Moreae</taxon>
        <taxon>Morus</taxon>
    </lineage>
</organism>
<accession>W9QRS5</accession>
<keyword evidence="1" id="KW-0472">Membrane</keyword>
<reference evidence="4" key="1">
    <citation type="submission" date="2013-01" db="EMBL/GenBank/DDBJ databases">
        <title>Draft Genome Sequence of a Mulberry Tree, Morus notabilis C.K. Schneid.</title>
        <authorList>
            <person name="He N."/>
            <person name="Zhao S."/>
        </authorList>
    </citation>
    <scope>NUCLEOTIDE SEQUENCE</scope>
</reference>
<evidence type="ECO:0000256" key="1">
    <source>
        <dbReference type="SAM" id="Phobius"/>
    </source>
</evidence>
<dbReference type="Pfam" id="PF00561">
    <property type="entry name" value="Abhydrolase_1"/>
    <property type="match status" value="1"/>
</dbReference>
<feature type="domain" description="AB hydrolase-1" evidence="2">
    <location>
        <begin position="54"/>
        <end position="175"/>
    </location>
</feature>
<dbReference type="STRING" id="981085.W9QRS5"/>
<dbReference type="AlphaFoldDB" id="W9QRS5"/>
<gene>
    <name evidence="3" type="ORF">L484_018554</name>
</gene>
<dbReference type="PANTHER" id="PTHR43139">
    <property type="entry name" value="SI:DKEY-122A22.2"/>
    <property type="match status" value="1"/>
</dbReference>
<proteinExistence type="predicted"/>
<evidence type="ECO:0000259" key="2">
    <source>
        <dbReference type="Pfam" id="PF00561"/>
    </source>
</evidence>
<dbReference type="eggNOG" id="KOG1454">
    <property type="taxonomic scope" value="Eukaryota"/>
</dbReference>
<dbReference type="KEGG" id="mnt:21401521"/>
<dbReference type="InterPro" id="IPR029058">
    <property type="entry name" value="AB_hydrolase_fold"/>
</dbReference>
<dbReference type="SUPFAM" id="SSF53474">
    <property type="entry name" value="alpha/beta-Hydrolases"/>
    <property type="match status" value="1"/>
</dbReference>
<keyword evidence="4" id="KW-1185">Reference proteome</keyword>
<dbReference type="Gene3D" id="3.40.50.1820">
    <property type="entry name" value="alpha/beta hydrolase"/>
    <property type="match status" value="1"/>
</dbReference>
<evidence type="ECO:0000313" key="3">
    <source>
        <dbReference type="EMBL" id="EXB37131.1"/>
    </source>
</evidence>
<name>W9QRS5_9ROSA</name>
<dbReference type="PRINTS" id="PR00111">
    <property type="entry name" value="ABHYDROLASE"/>
</dbReference>
<dbReference type="EMBL" id="KE343604">
    <property type="protein sequence ID" value="EXB37131.1"/>
    <property type="molecule type" value="Genomic_DNA"/>
</dbReference>
<feature type="transmembrane region" description="Helical" evidence="1">
    <location>
        <begin position="55"/>
        <end position="77"/>
    </location>
</feature>
<dbReference type="InterPro" id="IPR000073">
    <property type="entry name" value="AB_hydrolase_1"/>
</dbReference>
<protein>
    <recommendedName>
        <fullName evidence="2">AB hydrolase-1 domain-containing protein</fullName>
    </recommendedName>
</protein>
<sequence>MVNLMKVVNPVVGFLLKFYGLSAQTVEIEPGTVIHFWKPARIIKNKKKYRQTKPALVLLHGFGATGVLTWLFQIAAFSKKYAVFVPDLLFFGGSTTDSTDRSPAFQADCLAKALKLLGVESCAVVGCSYGGIVGSKMALLDPKLVKCLVLSNSNLALTESHSEVAFERVGITSWPELLLPDTVEGLKKLLRVIVYKRPWFPNWAYKHFLEVMFDSRKERAELLNALVIKECEFIIPNFLQKVYIMAGEEDKLFNLEIVQKTKEQLGEKATLYYIKKAGHIAHVERPFVYNRLLKDILKASL</sequence>
<dbReference type="InterPro" id="IPR052370">
    <property type="entry name" value="Meta-cleavage_hydrolase"/>
</dbReference>
<dbReference type="Proteomes" id="UP000030645">
    <property type="component" value="Unassembled WGS sequence"/>
</dbReference>
<evidence type="ECO:0000313" key="4">
    <source>
        <dbReference type="Proteomes" id="UP000030645"/>
    </source>
</evidence>
<keyword evidence="1" id="KW-1133">Transmembrane helix</keyword>
<keyword evidence="1" id="KW-0812">Transmembrane</keyword>
<dbReference type="PANTHER" id="PTHR43139:SF22">
    <property type="entry name" value="AB HYDROLASE-1 DOMAIN-CONTAINING PROTEIN"/>
    <property type="match status" value="1"/>
</dbReference>
<dbReference type="OrthoDB" id="6431331at2759"/>